<organism evidence="4">
    <name type="scientific">Aegilops tauschii</name>
    <name type="common">Tausch's goatgrass</name>
    <name type="synonym">Aegilops squarrosa</name>
    <dbReference type="NCBI Taxonomy" id="37682"/>
    <lineage>
        <taxon>Eukaryota</taxon>
        <taxon>Viridiplantae</taxon>
        <taxon>Streptophyta</taxon>
        <taxon>Embryophyta</taxon>
        <taxon>Tracheophyta</taxon>
        <taxon>Spermatophyta</taxon>
        <taxon>Magnoliopsida</taxon>
        <taxon>Liliopsida</taxon>
        <taxon>Poales</taxon>
        <taxon>Poaceae</taxon>
        <taxon>BOP clade</taxon>
        <taxon>Pooideae</taxon>
        <taxon>Triticodae</taxon>
        <taxon>Triticeae</taxon>
        <taxon>Triticinae</taxon>
        <taxon>Aegilops</taxon>
    </lineage>
</organism>
<keyword evidence="1" id="KW-0433">Leucine-rich repeat</keyword>
<accession>N1QR88</accession>
<evidence type="ECO:0000256" key="2">
    <source>
        <dbReference type="ARBA" id="ARBA00022737"/>
    </source>
</evidence>
<name>N1QR88_AEGTA</name>
<evidence type="ECO:0000313" key="4">
    <source>
        <dbReference type="EnsemblPlants" id="EMT02345"/>
    </source>
</evidence>
<protein>
    <recommendedName>
        <fullName evidence="3">Leucine-rich repeat-containing N-terminal plant-type domain-containing protein</fullName>
    </recommendedName>
</protein>
<reference evidence="4" key="1">
    <citation type="submission" date="2015-06" db="UniProtKB">
        <authorList>
            <consortium name="EnsemblPlants"/>
        </authorList>
    </citation>
    <scope>IDENTIFICATION</scope>
</reference>
<dbReference type="ExpressionAtlas" id="N1QR88">
    <property type="expression patterns" value="baseline"/>
</dbReference>
<proteinExistence type="predicted"/>
<dbReference type="InterPro" id="IPR013210">
    <property type="entry name" value="LRR_N_plant-typ"/>
</dbReference>
<dbReference type="EnsemblPlants" id="EMT02345">
    <property type="protein sequence ID" value="EMT02345"/>
    <property type="gene ID" value="F775_42614"/>
</dbReference>
<feature type="domain" description="Leucine-rich repeat-containing N-terminal plant-type" evidence="3">
    <location>
        <begin position="31"/>
        <end position="66"/>
    </location>
</feature>
<evidence type="ECO:0000259" key="3">
    <source>
        <dbReference type="Pfam" id="PF08263"/>
    </source>
</evidence>
<dbReference type="AlphaFoldDB" id="N1QR88"/>
<dbReference type="Pfam" id="PF08263">
    <property type="entry name" value="LRRNT_2"/>
    <property type="match status" value="1"/>
</dbReference>
<keyword evidence="2" id="KW-0677">Repeat</keyword>
<sequence length="67" mass="7335">MAEGQGMQAIQLEQLILQLFLASPATACTEQEKCNLLRFLSGLSRYGGLAMSWHDNSTACCKWEGIA</sequence>
<evidence type="ECO:0000256" key="1">
    <source>
        <dbReference type="ARBA" id="ARBA00022614"/>
    </source>
</evidence>